<name>A0A163ME62_9BACL</name>
<sequence>MNSISKVFTLILAIILLYVFPLDNSAQHQDDISFMTAYKSVTTFVDSVRDKGYITPTMYNDFFESLQSTGNTYEINLEHRHKTYDPIYDNMTDPHNPQFVGGYALNYDEFFSHQILSVLFPDNTKKIDDPSRLYKLSKGDFFSVTVKNTNRTPSQVLRDFITNGNNTDAKIYIPYGGMIYNEDYE</sequence>
<keyword evidence="2" id="KW-1185">Reference proteome</keyword>
<dbReference type="AlphaFoldDB" id="A0A163ME62"/>
<dbReference type="EMBL" id="LWMH01000001">
    <property type="protein sequence ID" value="KZS48979.1"/>
    <property type="molecule type" value="Genomic_DNA"/>
</dbReference>
<organism evidence="1 2">
    <name type="scientific">Paenibacillus glucanolyticus</name>
    <dbReference type="NCBI Taxonomy" id="59843"/>
    <lineage>
        <taxon>Bacteria</taxon>
        <taxon>Bacillati</taxon>
        <taxon>Bacillota</taxon>
        <taxon>Bacilli</taxon>
        <taxon>Bacillales</taxon>
        <taxon>Paenibacillaceae</taxon>
        <taxon>Paenibacillus</taxon>
    </lineage>
</organism>
<proteinExistence type="predicted"/>
<dbReference type="OrthoDB" id="2082320at2"/>
<reference evidence="1" key="1">
    <citation type="journal article" date="2016" name="Genome Announc.">
        <title>Draft genomes of two strains of Paenibacillus glucanolyticus with capability to degrade lignocellulose.</title>
        <authorList>
            <person name="Mathews S.L."/>
            <person name="Pawlak J."/>
            <person name="Grunden A.M."/>
        </authorList>
    </citation>
    <scope>NUCLEOTIDE SEQUENCE [LARGE SCALE GENOMIC DNA]</scope>
    <source>
        <strain evidence="1">SLM1</strain>
    </source>
</reference>
<protein>
    <submittedName>
        <fullName evidence="1">Uncharacterized protein</fullName>
    </submittedName>
</protein>
<evidence type="ECO:0000313" key="1">
    <source>
        <dbReference type="EMBL" id="KZS48979.1"/>
    </source>
</evidence>
<dbReference type="Proteomes" id="UP000076796">
    <property type="component" value="Unassembled WGS sequence"/>
</dbReference>
<accession>A0A163ME62</accession>
<gene>
    <name evidence="1" type="ORF">AWU65_03535</name>
</gene>
<evidence type="ECO:0000313" key="2">
    <source>
        <dbReference type="Proteomes" id="UP000076796"/>
    </source>
</evidence>
<comment type="caution">
    <text evidence="1">The sequence shown here is derived from an EMBL/GenBank/DDBJ whole genome shotgun (WGS) entry which is preliminary data.</text>
</comment>